<keyword evidence="3" id="KW-1185">Reference proteome</keyword>
<feature type="domain" description="SGNH hydrolase-type esterase" evidence="1">
    <location>
        <begin position="178"/>
        <end position="365"/>
    </location>
</feature>
<gene>
    <name evidence="2" type="ORF">EBO15_00585</name>
</gene>
<dbReference type="SUPFAM" id="SSF52266">
    <property type="entry name" value="SGNH hydrolase"/>
    <property type="match status" value="1"/>
</dbReference>
<dbReference type="GO" id="GO:0016787">
    <property type="term" value="F:hydrolase activity"/>
    <property type="evidence" value="ECO:0007669"/>
    <property type="project" value="UniProtKB-KW"/>
</dbReference>
<keyword evidence="2" id="KW-0378">Hydrolase</keyword>
<protein>
    <submittedName>
        <fullName evidence="2">SGNH/GDSL hydrolase family protein</fullName>
    </submittedName>
</protein>
<evidence type="ECO:0000313" key="3">
    <source>
        <dbReference type="Proteomes" id="UP000282674"/>
    </source>
</evidence>
<dbReference type="Pfam" id="PF13472">
    <property type="entry name" value="Lipase_GDSL_2"/>
    <property type="match status" value="1"/>
</dbReference>
<accession>A0A3M2MKA4</accession>
<reference evidence="2 3" key="1">
    <citation type="submission" date="2018-10" db="EMBL/GenBank/DDBJ databases">
        <title>Isolation from soil.</title>
        <authorList>
            <person name="Hu J."/>
        </authorList>
    </citation>
    <scope>NUCLEOTIDE SEQUENCE [LARGE SCALE GENOMIC DNA]</scope>
    <source>
        <strain evidence="2 3">NEAU-Ht49</strain>
    </source>
</reference>
<dbReference type="InterPro" id="IPR013830">
    <property type="entry name" value="SGNH_hydro"/>
</dbReference>
<dbReference type="Proteomes" id="UP000282674">
    <property type="component" value="Unassembled WGS sequence"/>
</dbReference>
<dbReference type="OrthoDB" id="1828825at2"/>
<sequence>MSQQWVAGFRSGVISPYETHRLFESRGFADQTVRQPLPLAGGGERIRVRLTNRFGRNPLRIGAARVALQAKTDAIVPETDRELRFDGAAEITVPPGGEVVSDEVPLAVAAGNLLSLSLYLPDETERATYSHMPMERSYAAPGNQTAAVELDAPETFEIRAYVSGVDVLAPEGTPVAVALGDSWFEGTGTTVSANHRSVDALNDRLDRGWVVNLGIAGNRLLTDEHGEHALSRLERDVLTVPGATHVLVHLGINDLGLPGMYGQPMPTAEELIAGYTELAVRIHAAGLRALLATIGPFAGAIYEGGTSPEAQEVRAAVNEWIRTSDVFDAVFDSARAVEDPDAPGYIRPDLDSGDGIHLNDEGARLLAGTVDLADLW</sequence>
<proteinExistence type="predicted"/>
<dbReference type="InterPro" id="IPR036514">
    <property type="entry name" value="SGNH_hydro_sf"/>
</dbReference>
<dbReference type="Gene3D" id="3.40.50.1110">
    <property type="entry name" value="SGNH hydrolase"/>
    <property type="match status" value="1"/>
</dbReference>
<dbReference type="RefSeq" id="WP_122192273.1">
    <property type="nucleotide sequence ID" value="NZ_RFFG01000001.1"/>
</dbReference>
<comment type="caution">
    <text evidence="2">The sequence shown here is derived from an EMBL/GenBank/DDBJ whole genome shotgun (WGS) entry which is preliminary data.</text>
</comment>
<name>A0A3M2MKA4_9ACTN</name>
<dbReference type="EMBL" id="RFFG01000001">
    <property type="protein sequence ID" value="RMI47828.1"/>
    <property type="molecule type" value="Genomic_DNA"/>
</dbReference>
<dbReference type="AlphaFoldDB" id="A0A3M2MKA4"/>
<dbReference type="PANTHER" id="PTHR43784">
    <property type="entry name" value="GDSL-LIKE LIPASE/ACYLHYDROLASE, PUTATIVE (AFU_ORTHOLOGUE AFUA_2G00820)-RELATED"/>
    <property type="match status" value="1"/>
</dbReference>
<organism evidence="2 3">
    <name type="scientific">Actinomadura harenae</name>
    <dbReference type="NCBI Taxonomy" id="2483351"/>
    <lineage>
        <taxon>Bacteria</taxon>
        <taxon>Bacillati</taxon>
        <taxon>Actinomycetota</taxon>
        <taxon>Actinomycetes</taxon>
        <taxon>Streptosporangiales</taxon>
        <taxon>Thermomonosporaceae</taxon>
        <taxon>Actinomadura</taxon>
    </lineage>
</organism>
<dbReference type="InterPro" id="IPR053140">
    <property type="entry name" value="GDSL_Rv0518-like"/>
</dbReference>
<evidence type="ECO:0000259" key="1">
    <source>
        <dbReference type="Pfam" id="PF13472"/>
    </source>
</evidence>
<dbReference type="PANTHER" id="PTHR43784:SF2">
    <property type="entry name" value="GDSL-LIKE LIPASE_ACYLHYDROLASE, PUTATIVE (AFU_ORTHOLOGUE AFUA_2G00820)-RELATED"/>
    <property type="match status" value="1"/>
</dbReference>
<evidence type="ECO:0000313" key="2">
    <source>
        <dbReference type="EMBL" id="RMI47828.1"/>
    </source>
</evidence>